<dbReference type="InterPro" id="IPR005598">
    <property type="entry name" value="ATP_synth_I"/>
</dbReference>
<dbReference type="GO" id="GO:0005886">
    <property type="term" value="C:plasma membrane"/>
    <property type="evidence" value="ECO:0007669"/>
    <property type="project" value="UniProtKB-SubCell"/>
</dbReference>
<keyword evidence="2" id="KW-1003">Cell membrane</keyword>
<name>A0A368HJ68_9GAMM</name>
<protein>
    <recommendedName>
        <fullName evidence="9">ATP synthase subunit I</fullName>
    </recommendedName>
</protein>
<dbReference type="Pfam" id="PF03899">
    <property type="entry name" value="ATP-synt_I"/>
    <property type="match status" value="1"/>
</dbReference>
<evidence type="ECO:0008006" key="9">
    <source>
        <dbReference type="Google" id="ProtNLM"/>
    </source>
</evidence>
<keyword evidence="4 6" id="KW-1133">Transmembrane helix</keyword>
<proteinExistence type="predicted"/>
<gene>
    <name evidence="7" type="ORF">C4900_15415</name>
</gene>
<comment type="caution">
    <text evidence="7">The sequence shown here is derived from an EMBL/GenBank/DDBJ whole genome shotgun (WGS) entry which is preliminary data.</text>
</comment>
<evidence type="ECO:0000256" key="5">
    <source>
        <dbReference type="ARBA" id="ARBA00023136"/>
    </source>
</evidence>
<dbReference type="EMBL" id="PSYR01000002">
    <property type="protein sequence ID" value="RCN57097.1"/>
    <property type="molecule type" value="Genomic_DNA"/>
</dbReference>
<dbReference type="Proteomes" id="UP000253250">
    <property type="component" value="Unassembled WGS sequence"/>
</dbReference>
<evidence type="ECO:0000256" key="6">
    <source>
        <dbReference type="SAM" id="Phobius"/>
    </source>
</evidence>
<keyword evidence="3 6" id="KW-0812">Transmembrane</keyword>
<evidence type="ECO:0000256" key="2">
    <source>
        <dbReference type="ARBA" id="ARBA00022475"/>
    </source>
</evidence>
<organism evidence="7 8">
    <name type="scientific">Acidiferrobacter thiooxydans</name>
    <dbReference type="NCBI Taxonomy" id="163359"/>
    <lineage>
        <taxon>Bacteria</taxon>
        <taxon>Pseudomonadati</taxon>
        <taxon>Pseudomonadota</taxon>
        <taxon>Gammaproteobacteria</taxon>
        <taxon>Acidiferrobacterales</taxon>
        <taxon>Acidiferrobacteraceae</taxon>
        <taxon>Acidiferrobacter</taxon>
    </lineage>
</organism>
<keyword evidence="8" id="KW-1185">Reference proteome</keyword>
<sequence length="129" mass="13301">MSYAARELRKGLRRVLWAQISLTFVVAAVAALDAPHHDALARLGAALAGGAVAMLGALLLAYSLARADVTHGPAAAQLWLYGGAVARFVLAIAFLALGLGVFHVSPLPFLIAFGLGQAAFLVPGISSRL</sequence>
<keyword evidence="5 6" id="KW-0472">Membrane</keyword>
<comment type="subcellular location">
    <subcellularLocation>
        <location evidence="1">Cell membrane</location>
        <topology evidence="1">Multi-pass membrane protein</topology>
    </subcellularLocation>
</comment>
<feature type="transmembrane region" description="Helical" evidence="6">
    <location>
        <begin position="77"/>
        <end position="101"/>
    </location>
</feature>
<dbReference type="AlphaFoldDB" id="A0A368HJ68"/>
<evidence type="ECO:0000256" key="1">
    <source>
        <dbReference type="ARBA" id="ARBA00004651"/>
    </source>
</evidence>
<accession>A0A368HJ68</accession>
<evidence type="ECO:0000313" key="7">
    <source>
        <dbReference type="EMBL" id="RCN57097.1"/>
    </source>
</evidence>
<evidence type="ECO:0000256" key="4">
    <source>
        <dbReference type="ARBA" id="ARBA00022989"/>
    </source>
</evidence>
<feature type="transmembrane region" description="Helical" evidence="6">
    <location>
        <begin position="41"/>
        <end position="65"/>
    </location>
</feature>
<reference evidence="7 8" key="1">
    <citation type="submission" date="2018-02" db="EMBL/GenBank/DDBJ databases">
        <title>Insights into the biology of acidophilic members of the Acidiferrobacteraceae family derived from comparative genomic analyses.</title>
        <authorList>
            <person name="Issotta F."/>
            <person name="Thyssen C."/>
            <person name="Mena C."/>
            <person name="Moya A."/>
            <person name="Bellenberg S."/>
            <person name="Sproer C."/>
            <person name="Covarrubias P.C."/>
            <person name="Sand W."/>
            <person name="Quatrini R."/>
            <person name="Vera M."/>
        </authorList>
    </citation>
    <scope>NUCLEOTIDE SEQUENCE [LARGE SCALE GENOMIC DNA]</scope>
    <source>
        <strain evidence="8">m-1</strain>
    </source>
</reference>
<evidence type="ECO:0000313" key="8">
    <source>
        <dbReference type="Proteomes" id="UP000253250"/>
    </source>
</evidence>
<evidence type="ECO:0000256" key="3">
    <source>
        <dbReference type="ARBA" id="ARBA00022692"/>
    </source>
</evidence>
<feature type="transmembrane region" description="Helical" evidence="6">
    <location>
        <begin position="107"/>
        <end position="125"/>
    </location>
</feature>